<reference evidence="10 11" key="1">
    <citation type="journal article" date="2015" name="Nature">
        <title>rRNA introns, odd ribosomes, and small enigmatic genomes across a large radiation of phyla.</title>
        <authorList>
            <person name="Brown C.T."/>
            <person name="Hug L.A."/>
            <person name="Thomas B.C."/>
            <person name="Sharon I."/>
            <person name="Castelle C.J."/>
            <person name="Singh A."/>
            <person name="Wilkins M.J."/>
            <person name="Williams K.H."/>
            <person name="Banfield J.F."/>
        </authorList>
    </citation>
    <scope>NUCLEOTIDE SEQUENCE [LARGE SCALE GENOMIC DNA]</scope>
</reference>
<dbReference type="InterPro" id="IPR033910">
    <property type="entry name" value="GluRS_core"/>
</dbReference>
<dbReference type="Pfam" id="PF00749">
    <property type="entry name" value="tRNA-synt_1c"/>
    <property type="match status" value="1"/>
</dbReference>
<feature type="short sequence motif" description="'HIGH' region" evidence="7">
    <location>
        <begin position="10"/>
        <end position="20"/>
    </location>
</feature>
<comment type="subunit">
    <text evidence="7">Monomer.</text>
</comment>
<dbReference type="SUPFAM" id="SSF52374">
    <property type="entry name" value="Nucleotidylyl transferase"/>
    <property type="match status" value="1"/>
</dbReference>
<dbReference type="CDD" id="cd00808">
    <property type="entry name" value="GluRS_core"/>
    <property type="match status" value="1"/>
</dbReference>
<comment type="function">
    <text evidence="7">Catalyzes the attachment of glutamate to tRNA(Glu) in a two-step reaction: glutamate is first activated by ATP to form Glu-AMP and then transferred to the acceptor end of tRNA(Glu).</text>
</comment>
<dbReference type="STRING" id="1619100.UT34_C0001G0018"/>
<evidence type="ECO:0000256" key="1">
    <source>
        <dbReference type="ARBA" id="ARBA00007894"/>
    </source>
</evidence>
<dbReference type="InterPro" id="IPR000924">
    <property type="entry name" value="Glu/Gln-tRNA-synth"/>
</dbReference>
<evidence type="ECO:0000256" key="2">
    <source>
        <dbReference type="ARBA" id="ARBA00022598"/>
    </source>
</evidence>
<dbReference type="InterPro" id="IPR049940">
    <property type="entry name" value="GluQ/Sye"/>
</dbReference>
<dbReference type="EMBL" id="LBWK01000001">
    <property type="protein sequence ID" value="KKR05978.1"/>
    <property type="molecule type" value="Genomic_DNA"/>
</dbReference>
<dbReference type="InterPro" id="IPR045462">
    <property type="entry name" value="aa-tRNA-synth_I_cd-bd"/>
</dbReference>
<feature type="binding site" evidence="7">
    <location>
        <position position="255"/>
    </location>
    <ligand>
        <name>ATP</name>
        <dbReference type="ChEBI" id="CHEBI:30616"/>
    </ligand>
</feature>
<keyword evidence="5 7" id="KW-0648">Protein biosynthesis</keyword>
<comment type="cofactor">
    <cofactor evidence="7">
        <name>Zn(2+)</name>
        <dbReference type="ChEBI" id="CHEBI:29105"/>
    </cofactor>
    <text evidence="7">Binds 1 zinc ion per subunit.</text>
</comment>
<keyword evidence="7" id="KW-0862">Zinc</keyword>
<evidence type="ECO:0000259" key="9">
    <source>
        <dbReference type="Pfam" id="PF19269"/>
    </source>
</evidence>
<dbReference type="PANTHER" id="PTHR43311:SF2">
    <property type="entry name" value="GLUTAMATE--TRNA LIGASE, MITOCHONDRIAL-RELATED"/>
    <property type="match status" value="1"/>
</dbReference>
<evidence type="ECO:0000256" key="5">
    <source>
        <dbReference type="ARBA" id="ARBA00022917"/>
    </source>
</evidence>
<dbReference type="NCBIfam" id="TIGR00464">
    <property type="entry name" value="gltX_bact"/>
    <property type="match status" value="1"/>
</dbReference>
<dbReference type="GO" id="GO:0008270">
    <property type="term" value="F:zinc ion binding"/>
    <property type="evidence" value="ECO:0007669"/>
    <property type="project" value="UniProtKB-UniRule"/>
</dbReference>
<keyword evidence="3 7" id="KW-0547">Nucleotide-binding</keyword>
<dbReference type="PRINTS" id="PR00987">
    <property type="entry name" value="TRNASYNTHGLU"/>
</dbReference>
<evidence type="ECO:0000256" key="3">
    <source>
        <dbReference type="ARBA" id="ARBA00022741"/>
    </source>
</evidence>
<dbReference type="InterPro" id="IPR014729">
    <property type="entry name" value="Rossmann-like_a/b/a_fold"/>
</dbReference>
<dbReference type="PANTHER" id="PTHR43311">
    <property type="entry name" value="GLUTAMATE--TRNA LIGASE"/>
    <property type="match status" value="1"/>
</dbReference>
<dbReference type="InterPro" id="IPR008925">
    <property type="entry name" value="aa_tRNA-synth_I_cd-bd_sf"/>
</dbReference>
<dbReference type="GO" id="GO:0000049">
    <property type="term" value="F:tRNA binding"/>
    <property type="evidence" value="ECO:0007669"/>
    <property type="project" value="InterPro"/>
</dbReference>
<evidence type="ECO:0000256" key="4">
    <source>
        <dbReference type="ARBA" id="ARBA00022840"/>
    </source>
</evidence>
<comment type="caution">
    <text evidence="10">The sequence shown here is derived from an EMBL/GenBank/DDBJ whole genome shotgun (WGS) entry which is preliminary data.</text>
</comment>
<dbReference type="GO" id="GO:0005524">
    <property type="term" value="F:ATP binding"/>
    <property type="evidence" value="ECO:0007669"/>
    <property type="project" value="UniProtKB-UniRule"/>
</dbReference>
<feature type="binding site" evidence="7">
    <location>
        <position position="136"/>
    </location>
    <ligand>
        <name>Zn(2+)</name>
        <dbReference type="ChEBI" id="CHEBI:29105"/>
    </ligand>
</feature>
<dbReference type="HAMAP" id="MF_00022">
    <property type="entry name" value="Glu_tRNA_synth_type1"/>
    <property type="match status" value="1"/>
</dbReference>
<keyword evidence="2 7" id="KW-0436">Ligase</keyword>
<keyword evidence="7" id="KW-0963">Cytoplasm</keyword>
<dbReference type="PROSITE" id="PS00178">
    <property type="entry name" value="AA_TRNA_LIGASE_I"/>
    <property type="match status" value="1"/>
</dbReference>
<evidence type="ECO:0000256" key="6">
    <source>
        <dbReference type="ARBA" id="ARBA00023146"/>
    </source>
</evidence>
<comment type="subcellular location">
    <subcellularLocation>
        <location evidence="7">Cytoplasm</location>
    </subcellularLocation>
</comment>
<dbReference type="GO" id="GO:0005737">
    <property type="term" value="C:cytoplasm"/>
    <property type="evidence" value="ECO:0007669"/>
    <property type="project" value="UniProtKB-SubCell"/>
</dbReference>
<keyword evidence="6 7" id="KW-0030">Aminoacyl-tRNA synthetase</keyword>
<feature type="binding site" evidence="7">
    <location>
        <position position="107"/>
    </location>
    <ligand>
        <name>Zn(2+)</name>
        <dbReference type="ChEBI" id="CHEBI:29105"/>
    </ligand>
</feature>
<proteinExistence type="inferred from homology"/>
<dbReference type="GO" id="GO:0006424">
    <property type="term" value="P:glutamyl-tRNA aminoacylation"/>
    <property type="evidence" value="ECO:0007669"/>
    <property type="project" value="UniProtKB-UniRule"/>
</dbReference>
<protein>
    <recommendedName>
        <fullName evidence="7">Glutamate--tRNA ligase</fullName>
        <ecNumber evidence="7">6.1.1.17</ecNumber>
    </recommendedName>
    <alternativeName>
        <fullName evidence="7">Glutamyl-tRNA synthetase</fullName>
        <shortName evidence="7">GluRS</shortName>
    </alternativeName>
</protein>
<dbReference type="Gene3D" id="1.10.10.350">
    <property type="match status" value="1"/>
</dbReference>
<dbReference type="EC" id="6.1.1.17" evidence="7"/>
<accession>A0A0G0MS22</accession>
<comment type="similarity">
    <text evidence="1 7">Belongs to the class-I aminoacyl-tRNA synthetase family. Glutamate--tRNA ligase type 1 subfamily.</text>
</comment>
<keyword evidence="4 7" id="KW-0067">ATP-binding</keyword>
<feature type="short sequence motif" description="'KMSKS' region" evidence="7">
    <location>
        <begin position="252"/>
        <end position="256"/>
    </location>
</feature>
<dbReference type="InterPro" id="IPR001412">
    <property type="entry name" value="aa-tRNA-synth_I_CS"/>
</dbReference>
<sequence length="519" mass="60605">MNEFRYRAAPSPTGKVHIGTIRAYLPNYLLAKKYGGKNILRVEDTDQTRLVPNGVEAMIEAYENVGIEFDEGPHKPGKYGPYVQSERLDIYKKYADELVEKGHAYYCFCSKERLEKLREDQKANKLKPMYDGLCRDIPVEEAKKKVANGESHVIRMRFPNEGVTVSEDIVYGKVSVKNSDVEDQILMKADGFPTYHLAVVVDDHLMEITTAIRGDDWLPSYPKHVKLYEMFGWKPPKFAHLPMILNPDGRKKLSKRHGAFPVSQILRKGYLKEAIMNYALLCGWAPRPEMAHQDEIYMPDELIQLFDLDRVHRTAARYDQKKFDYINSKHIRRLSIEELVERVFVWAQKYVLGEFISDSYTEPAQWESSLKVIINRYLSKWKDNIDLFKKALLLEQDRIVTLSDIPYALDFFYEDEVSWEESDWNTKNHDKKELASALENILPKLEEIFKEDNFDHDEWEKVVRGHADELGWKHGDLFLAIRSATTGRLQSPPLLECYEIMGWEKVKVFILQAINWLRL</sequence>
<dbReference type="Pfam" id="PF19269">
    <property type="entry name" value="Anticodon_2"/>
    <property type="match status" value="1"/>
</dbReference>
<dbReference type="Proteomes" id="UP000034799">
    <property type="component" value="Unassembled WGS sequence"/>
</dbReference>
<dbReference type="FunFam" id="3.40.50.620:FF:000045">
    <property type="entry name" value="Glutamate--tRNA ligase, mitochondrial"/>
    <property type="match status" value="1"/>
</dbReference>
<dbReference type="AlphaFoldDB" id="A0A0G0MS22"/>
<dbReference type="Gene3D" id="3.40.50.620">
    <property type="entry name" value="HUPs"/>
    <property type="match status" value="1"/>
</dbReference>
<name>A0A0G0MS22_9BACT</name>
<feature type="domain" description="Glutamyl/glutaminyl-tRNA synthetase class Ib catalytic" evidence="8">
    <location>
        <begin position="5"/>
        <end position="324"/>
    </location>
</feature>
<evidence type="ECO:0000313" key="11">
    <source>
        <dbReference type="Proteomes" id="UP000034799"/>
    </source>
</evidence>
<evidence type="ECO:0000259" key="8">
    <source>
        <dbReference type="Pfam" id="PF00749"/>
    </source>
</evidence>
<comment type="catalytic activity">
    <reaction evidence="7">
        <text>tRNA(Glu) + L-glutamate + ATP = L-glutamyl-tRNA(Glu) + AMP + diphosphate</text>
        <dbReference type="Rhea" id="RHEA:23540"/>
        <dbReference type="Rhea" id="RHEA-COMP:9663"/>
        <dbReference type="Rhea" id="RHEA-COMP:9680"/>
        <dbReference type="ChEBI" id="CHEBI:29985"/>
        <dbReference type="ChEBI" id="CHEBI:30616"/>
        <dbReference type="ChEBI" id="CHEBI:33019"/>
        <dbReference type="ChEBI" id="CHEBI:78442"/>
        <dbReference type="ChEBI" id="CHEBI:78520"/>
        <dbReference type="ChEBI" id="CHEBI:456215"/>
        <dbReference type="EC" id="6.1.1.17"/>
    </reaction>
</comment>
<dbReference type="GO" id="GO:0004818">
    <property type="term" value="F:glutamate-tRNA ligase activity"/>
    <property type="evidence" value="ECO:0007669"/>
    <property type="project" value="UniProtKB-UniRule"/>
</dbReference>
<dbReference type="SUPFAM" id="SSF48163">
    <property type="entry name" value="An anticodon-binding domain of class I aminoacyl-tRNA synthetases"/>
    <property type="match status" value="1"/>
</dbReference>
<gene>
    <name evidence="7" type="primary">gltX</name>
    <name evidence="10" type="ORF">UT34_C0001G0018</name>
</gene>
<organism evidence="10 11">
    <name type="scientific">candidate division WS6 bacterium GW2011_GWF2_39_15</name>
    <dbReference type="NCBI Taxonomy" id="1619100"/>
    <lineage>
        <taxon>Bacteria</taxon>
        <taxon>Candidatus Dojkabacteria</taxon>
    </lineage>
</organism>
<feature type="binding site" evidence="7">
    <location>
        <position position="109"/>
    </location>
    <ligand>
        <name>Zn(2+)</name>
        <dbReference type="ChEBI" id="CHEBI:29105"/>
    </ligand>
</feature>
<feature type="domain" description="Aminoacyl-tRNA synthetase class I anticodon-binding" evidence="9">
    <location>
        <begin position="381"/>
        <end position="506"/>
    </location>
</feature>
<dbReference type="PATRIC" id="fig|1619100.3.peg.19"/>
<evidence type="ECO:0000313" key="10">
    <source>
        <dbReference type="EMBL" id="KKR05978.1"/>
    </source>
</evidence>
<dbReference type="InterPro" id="IPR020058">
    <property type="entry name" value="Glu/Gln-tRNA-synth_Ib_cat-dom"/>
</dbReference>
<dbReference type="InterPro" id="IPR020751">
    <property type="entry name" value="aa-tRNA-synth_I_codon-bd_sub2"/>
</dbReference>
<evidence type="ECO:0000256" key="7">
    <source>
        <dbReference type="HAMAP-Rule" id="MF_00022"/>
    </source>
</evidence>
<keyword evidence="7" id="KW-0479">Metal-binding</keyword>
<dbReference type="InterPro" id="IPR004527">
    <property type="entry name" value="Glu-tRNA-ligase_bac/mito"/>
</dbReference>
<feature type="binding site" evidence="7">
    <location>
        <position position="134"/>
    </location>
    <ligand>
        <name>Zn(2+)</name>
        <dbReference type="ChEBI" id="CHEBI:29105"/>
    </ligand>
</feature>